<reference evidence="1" key="2">
    <citation type="journal article" date="2015" name="Fish Shellfish Immunol.">
        <title>Early steps in the European eel (Anguilla anguilla)-Vibrio vulnificus interaction in the gills: Role of the RtxA13 toxin.</title>
        <authorList>
            <person name="Callol A."/>
            <person name="Pajuelo D."/>
            <person name="Ebbesson L."/>
            <person name="Teles M."/>
            <person name="MacKenzie S."/>
            <person name="Amaro C."/>
        </authorList>
    </citation>
    <scope>NUCLEOTIDE SEQUENCE</scope>
</reference>
<proteinExistence type="predicted"/>
<protein>
    <submittedName>
        <fullName evidence="1">Uncharacterized protein</fullName>
    </submittedName>
</protein>
<reference evidence="1" key="1">
    <citation type="submission" date="2014-11" db="EMBL/GenBank/DDBJ databases">
        <authorList>
            <person name="Amaro Gonzalez C."/>
        </authorList>
    </citation>
    <scope>NUCLEOTIDE SEQUENCE</scope>
</reference>
<accession>A0A0E9R1W4</accession>
<dbReference type="EMBL" id="GBXM01086107">
    <property type="protein sequence ID" value="JAH22470.1"/>
    <property type="molecule type" value="Transcribed_RNA"/>
</dbReference>
<name>A0A0E9R1W4_ANGAN</name>
<evidence type="ECO:0000313" key="1">
    <source>
        <dbReference type="EMBL" id="JAH22470.1"/>
    </source>
</evidence>
<sequence>MTGRNQSLSA</sequence>
<organism evidence="1">
    <name type="scientific">Anguilla anguilla</name>
    <name type="common">European freshwater eel</name>
    <name type="synonym">Muraena anguilla</name>
    <dbReference type="NCBI Taxonomy" id="7936"/>
    <lineage>
        <taxon>Eukaryota</taxon>
        <taxon>Metazoa</taxon>
        <taxon>Chordata</taxon>
        <taxon>Craniata</taxon>
        <taxon>Vertebrata</taxon>
        <taxon>Euteleostomi</taxon>
        <taxon>Actinopterygii</taxon>
        <taxon>Neopterygii</taxon>
        <taxon>Teleostei</taxon>
        <taxon>Anguilliformes</taxon>
        <taxon>Anguillidae</taxon>
        <taxon>Anguilla</taxon>
    </lineage>
</organism>